<evidence type="ECO:0000313" key="3">
    <source>
        <dbReference type="Proteomes" id="UP000244855"/>
    </source>
</evidence>
<dbReference type="OrthoDB" id="3932329at2759"/>
<protein>
    <recommendedName>
        <fullName evidence="1">F-box domain-containing protein</fullName>
    </recommendedName>
</protein>
<dbReference type="AlphaFoldDB" id="A0A2V1D7Z7"/>
<dbReference type="InterPro" id="IPR001810">
    <property type="entry name" value="F-box_dom"/>
</dbReference>
<reference evidence="2 3" key="1">
    <citation type="journal article" date="2018" name="Sci. Rep.">
        <title>Comparative genomics provides insights into the lifestyle and reveals functional heterogeneity of dark septate endophytic fungi.</title>
        <authorList>
            <person name="Knapp D.G."/>
            <person name="Nemeth J.B."/>
            <person name="Barry K."/>
            <person name="Hainaut M."/>
            <person name="Henrissat B."/>
            <person name="Johnson J."/>
            <person name="Kuo A."/>
            <person name="Lim J.H.P."/>
            <person name="Lipzen A."/>
            <person name="Nolan M."/>
            <person name="Ohm R.A."/>
            <person name="Tamas L."/>
            <person name="Grigoriev I.V."/>
            <person name="Spatafora J.W."/>
            <person name="Nagy L.G."/>
            <person name="Kovacs G.M."/>
        </authorList>
    </citation>
    <scope>NUCLEOTIDE SEQUENCE [LARGE SCALE GENOMIC DNA]</scope>
    <source>
        <strain evidence="2 3">DSE2036</strain>
    </source>
</reference>
<evidence type="ECO:0000313" key="2">
    <source>
        <dbReference type="EMBL" id="PVH94172.1"/>
    </source>
</evidence>
<feature type="domain" description="F-box" evidence="1">
    <location>
        <begin position="102"/>
        <end position="149"/>
    </location>
</feature>
<accession>A0A2V1D7Z7</accession>
<keyword evidence="3" id="KW-1185">Reference proteome</keyword>
<proteinExistence type="predicted"/>
<dbReference type="PROSITE" id="PS50181">
    <property type="entry name" value="FBOX"/>
    <property type="match status" value="1"/>
</dbReference>
<dbReference type="SUPFAM" id="SSF81383">
    <property type="entry name" value="F-box domain"/>
    <property type="match status" value="1"/>
</dbReference>
<dbReference type="InterPro" id="IPR036047">
    <property type="entry name" value="F-box-like_dom_sf"/>
</dbReference>
<feature type="non-terminal residue" evidence="2">
    <location>
        <position position="225"/>
    </location>
</feature>
<dbReference type="STRING" id="97972.A0A2V1D7Z7"/>
<gene>
    <name evidence="2" type="ORF">DM02DRAFT_693805</name>
</gene>
<name>A0A2V1D7Z7_9PLEO</name>
<sequence length="225" mass="25451">MDSEPSINQLYSMLNRGLQANNAMGATGANAYDIFALRSTSTYGPKSTLAFDVLSWSGAYDKFFADPLKISNFMPAVYNALQPLSPVRSADLSDELCLIKSHHGLEALPIELLDHIASELPARSIVSLRQSSRPLAHKIPFNERFWGRQLCNGSLLPHIWDLDEENFKQLLQSTPQDQSWDWREMCDRLRVDRHLSDRGKNNLTALPEGFWNRCRIWTIIGAACT</sequence>
<organism evidence="2 3">
    <name type="scientific">Periconia macrospinosa</name>
    <dbReference type="NCBI Taxonomy" id="97972"/>
    <lineage>
        <taxon>Eukaryota</taxon>
        <taxon>Fungi</taxon>
        <taxon>Dikarya</taxon>
        <taxon>Ascomycota</taxon>
        <taxon>Pezizomycotina</taxon>
        <taxon>Dothideomycetes</taxon>
        <taxon>Pleosporomycetidae</taxon>
        <taxon>Pleosporales</taxon>
        <taxon>Massarineae</taxon>
        <taxon>Periconiaceae</taxon>
        <taxon>Periconia</taxon>
    </lineage>
</organism>
<dbReference type="EMBL" id="KZ805547">
    <property type="protein sequence ID" value="PVH94172.1"/>
    <property type="molecule type" value="Genomic_DNA"/>
</dbReference>
<evidence type="ECO:0000259" key="1">
    <source>
        <dbReference type="PROSITE" id="PS50181"/>
    </source>
</evidence>
<dbReference type="Proteomes" id="UP000244855">
    <property type="component" value="Unassembled WGS sequence"/>
</dbReference>